<feature type="chain" id="PRO_5037518723" evidence="2">
    <location>
        <begin position="22"/>
        <end position="410"/>
    </location>
</feature>
<protein>
    <submittedName>
        <fullName evidence="3">Uncharacterized protein</fullName>
    </submittedName>
</protein>
<dbReference type="EMBL" id="SUVG01000004">
    <property type="protein sequence ID" value="MBE6421207.1"/>
    <property type="molecule type" value="Genomic_DNA"/>
</dbReference>
<dbReference type="AlphaFoldDB" id="A0A928DNU9"/>
<gene>
    <name evidence="3" type="ORF">E7027_03635</name>
</gene>
<organism evidence="3 4">
    <name type="scientific">Candidatus Avelusimicrobium gallicola</name>
    <dbReference type="NCBI Taxonomy" id="2562704"/>
    <lineage>
        <taxon>Bacteria</taxon>
        <taxon>Pseudomonadati</taxon>
        <taxon>Elusimicrobiota</taxon>
        <taxon>Elusimicrobia</taxon>
        <taxon>Elusimicrobiales</taxon>
        <taxon>Elusimicrobiaceae</taxon>
        <taxon>Candidatus Avelusimicrobium</taxon>
    </lineage>
</organism>
<feature type="compositionally biased region" description="Low complexity" evidence="1">
    <location>
        <begin position="327"/>
        <end position="342"/>
    </location>
</feature>
<sequence>MKKTFASLFVLFVAALPAVCASTCETRVDRHQDATTRQRVAHCLTPEAEPPAPAGPELVYYGVSSSKPQEEKAETAKPRKQMYFDKDGVAVSNDFVDTRRFPVFTNDTLSEQQRMALEAAEKKQILQDSKAQEQDALSAKKEKTARAPRRLDTPAATNEVPVPAVISITPETASVSAPVAQAEPAYPATATQKEILQRYASKPAAIAQEEEIYERPTDASSYTELVERAIVSPYGDEEYPDELVARPLPEIVPPVKPAPAKKETKTQEPAVAQTTEGETQVAQPQEEPLLEEPQVDPEQAAVYAALEEQRNYAARQQKPKRVMKEVAPQPQELAPAAAPADAYGDMQPVTPSYPTDTPPAELAQAQALENNPVSLPDPSAYSMPEDFTDDDLLTGNESFGYNATDPAMQP</sequence>
<dbReference type="Proteomes" id="UP000725649">
    <property type="component" value="Unassembled WGS sequence"/>
</dbReference>
<evidence type="ECO:0000256" key="2">
    <source>
        <dbReference type="SAM" id="SignalP"/>
    </source>
</evidence>
<name>A0A928DNU9_9BACT</name>
<proteinExistence type="predicted"/>
<feature type="region of interest" description="Disordered" evidence="1">
    <location>
        <begin position="250"/>
        <end position="410"/>
    </location>
</feature>
<keyword evidence="2" id="KW-0732">Signal</keyword>
<feature type="compositionally biased region" description="Basic and acidic residues" evidence="1">
    <location>
        <begin position="126"/>
        <end position="152"/>
    </location>
</feature>
<evidence type="ECO:0000313" key="3">
    <source>
        <dbReference type="EMBL" id="MBE6421207.1"/>
    </source>
</evidence>
<feature type="region of interest" description="Disordered" evidence="1">
    <location>
        <begin position="126"/>
        <end position="155"/>
    </location>
</feature>
<accession>A0A928DNU9</accession>
<reference evidence="3" key="1">
    <citation type="submission" date="2019-04" db="EMBL/GenBank/DDBJ databases">
        <title>Evolution of Biomass-Degrading Anaerobic Consortia Revealed by Metagenomics.</title>
        <authorList>
            <person name="Peng X."/>
        </authorList>
    </citation>
    <scope>NUCLEOTIDE SEQUENCE</scope>
    <source>
        <strain evidence="3">SIG66</strain>
    </source>
</reference>
<feature type="signal peptide" evidence="2">
    <location>
        <begin position="1"/>
        <end position="21"/>
    </location>
</feature>
<evidence type="ECO:0000313" key="4">
    <source>
        <dbReference type="Proteomes" id="UP000725649"/>
    </source>
</evidence>
<comment type="caution">
    <text evidence="3">The sequence shown here is derived from an EMBL/GenBank/DDBJ whole genome shotgun (WGS) entry which is preliminary data.</text>
</comment>
<evidence type="ECO:0000256" key="1">
    <source>
        <dbReference type="SAM" id="MobiDB-lite"/>
    </source>
</evidence>